<keyword evidence="4" id="KW-1185">Reference proteome</keyword>
<evidence type="ECO:0000256" key="1">
    <source>
        <dbReference type="SAM" id="MobiDB-lite"/>
    </source>
</evidence>
<name>A0ABQ3V5K1_9CHLR</name>
<dbReference type="Pfam" id="PF04205">
    <property type="entry name" value="FMN_bind"/>
    <property type="match status" value="1"/>
</dbReference>
<protein>
    <recommendedName>
        <fullName evidence="2">FMN-binding domain-containing protein</fullName>
    </recommendedName>
</protein>
<dbReference type="Proteomes" id="UP000654345">
    <property type="component" value="Unassembled WGS sequence"/>
</dbReference>
<evidence type="ECO:0000313" key="4">
    <source>
        <dbReference type="Proteomes" id="UP000654345"/>
    </source>
</evidence>
<dbReference type="RefSeq" id="WP_201376579.1">
    <property type="nucleotide sequence ID" value="NZ_BNJG01000005.1"/>
</dbReference>
<proteinExistence type="predicted"/>
<gene>
    <name evidence="3" type="ORF">KSB_89460</name>
</gene>
<feature type="domain" description="FMN-binding" evidence="2">
    <location>
        <begin position="75"/>
        <end position="153"/>
    </location>
</feature>
<reference evidence="3 4" key="1">
    <citation type="journal article" date="2021" name="Int. J. Syst. Evol. Microbiol.">
        <title>Reticulibacter mediterranei gen. nov., sp. nov., within the new family Reticulibacteraceae fam. nov., and Ktedonospora formicarum gen. nov., sp. nov., Ktedonobacter robiniae sp. nov., Dictyobacter formicarum sp. nov. and Dictyobacter arantiisoli sp. nov., belonging to the class Ktedonobacteria.</title>
        <authorList>
            <person name="Yabe S."/>
            <person name="Zheng Y."/>
            <person name="Wang C.M."/>
            <person name="Sakai Y."/>
            <person name="Abe K."/>
            <person name="Yokota A."/>
            <person name="Donadio S."/>
            <person name="Cavaletti L."/>
            <person name="Monciardini P."/>
        </authorList>
    </citation>
    <scope>NUCLEOTIDE SEQUENCE [LARGE SCALE GENOMIC DNA]</scope>
    <source>
        <strain evidence="3 4">SOSP1-30</strain>
    </source>
</reference>
<dbReference type="InterPro" id="IPR007329">
    <property type="entry name" value="FMN-bd"/>
</dbReference>
<dbReference type="EMBL" id="BNJG01000005">
    <property type="protein sequence ID" value="GHO60471.1"/>
    <property type="molecule type" value="Genomic_DNA"/>
</dbReference>
<organism evidence="3 4">
    <name type="scientific">Ktedonobacter robiniae</name>
    <dbReference type="NCBI Taxonomy" id="2778365"/>
    <lineage>
        <taxon>Bacteria</taxon>
        <taxon>Bacillati</taxon>
        <taxon>Chloroflexota</taxon>
        <taxon>Ktedonobacteria</taxon>
        <taxon>Ktedonobacterales</taxon>
        <taxon>Ktedonobacteraceae</taxon>
        <taxon>Ktedonobacter</taxon>
    </lineage>
</organism>
<comment type="caution">
    <text evidence="3">The sequence shown here is derived from an EMBL/GenBank/DDBJ whole genome shotgun (WGS) entry which is preliminary data.</text>
</comment>
<feature type="region of interest" description="Disordered" evidence="1">
    <location>
        <begin position="35"/>
        <end position="65"/>
    </location>
</feature>
<evidence type="ECO:0000313" key="3">
    <source>
        <dbReference type="EMBL" id="GHO60471.1"/>
    </source>
</evidence>
<sequence length="154" mass="15848">MKKLAVAVLIIGAFLLYSFLYHSNAVALLPTGPTNSNSSVNTSPTNVASPPTSSAGPSGSGSYKDGSYDGSVADATWGNVQVKAVIQSGKITSVAFLQYPSDRSRSISINAYADPILSQEAIQAQSAQVDLVSGATDTSNAFIQSLTDALSQAK</sequence>
<evidence type="ECO:0000259" key="2">
    <source>
        <dbReference type="SMART" id="SM00900"/>
    </source>
</evidence>
<dbReference type="SMART" id="SM00900">
    <property type="entry name" value="FMN_bind"/>
    <property type="match status" value="1"/>
</dbReference>
<accession>A0ABQ3V5K1</accession>
<dbReference type="Gene3D" id="3.90.1010.20">
    <property type="match status" value="1"/>
</dbReference>